<dbReference type="Proteomes" id="UP000274199">
    <property type="component" value="Segment"/>
</dbReference>
<feature type="coiled-coil region" evidence="1">
    <location>
        <begin position="4"/>
        <end position="31"/>
    </location>
</feature>
<evidence type="ECO:0000313" key="2">
    <source>
        <dbReference type="EMBL" id="AYP68166.1"/>
    </source>
</evidence>
<keyword evidence="3" id="KW-1185">Reference proteome</keyword>
<accession>A0A3G3BVT1</accession>
<name>A0A3G3BVT1_9CAUD</name>
<protein>
    <submittedName>
        <fullName evidence="2">Uncharacterized protein</fullName>
    </submittedName>
</protein>
<evidence type="ECO:0000313" key="3">
    <source>
        <dbReference type="Proteomes" id="UP000274199"/>
    </source>
</evidence>
<proteinExistence type="predicted"/>
<feature type="coiled-coil region" evidence="1">
    <location>
        <begin position="80"/>
        <end position="107"/>
    </location>
</feature>
<sequence length="283" mass="33155">MLKIDNLKERVQKAEANVEKRKSTIVRHEKTLAKKITKLEQVSGREVDLNNIDAYKWDKNNNSYSYYWEACDVSGKLRDIKDAKLKLQDAEIILQNWKDKLQKELDKDDFINNSIPKVIKDFLESWKEMAYDWHIKKHESFVDFKKDLFKREAEAIAEFGHLPRRERWAKYEELGVDNIRKRLLSFGGAVVFEMNSIKDENKRLVYLNEVLEGEKRRKAIDLVRRINEVVGEIKDASRLQVNEKGNLDGIINGEKADAKIETIGAGGYNIQCFHYRTLVHKIA</sequence>
<evidence type="ECO:0000256" key="1">
    <source>
        <dbReference type="SAM" id="Coils"/>
    </source>
</evidence>
<organism evidence="2 3">
    <name type="scientific">Bacillus phage vB_BcoS-136</name>
    <dbReference type="NCBI Taxonomy" id="2419619"/>
    <lineage>
        <taxon>Viruses</taxon>
        <taxon>Duplodnaviria</taxon>
        <taxon>Heunggongvirae</taxon>
        <taxon>Uroviricota</taxon>
        <taxon>Caudoviricetes</taxon>
        <taxon>Heleneionescovirinae</taxon>
        <taxon>Kenyattavirus</taxon>
        <taxon>Kenyattavirus kv136</taxon>
    </lineage>
</organism>
<keyword evidence="1" id="KW-0175">Coiled coil</keyword>
<dbReference type="EMBL" id="MH884508">
    <property type="protein sequence ID" value="AYP68166.1"/>
    <property type="molecule type" value="Genomic_DNA"/>
</dbReference>
<reference evidence="2 3" key="1">
    <citation type="submission" date="2018-09" db="EMBL/GenBank/DDBJ databases">
        <title>Comparative Genomic Analysis of Eight Novel Haloalkaliphilic Bacteriophages from Lake Elmenteita, Kenya.</title>
        <authorList>
            <person name="Akhwale J.K."/>
        </authorList>
    </citation>
    <scope>NUCLEOTIDE SEQUENCE [LARGE SCALE GENOMIC DNA]</scope>
</reference>
<gene>
    <name evidence="2" type="ORF">vBBcoS136_00034</name>
</gene>